<dbReference type="InterPro" id="IPR012675">
    <property type="entry name" value="Beta-grasp_dom_sf"/>
</dbReference>
<keyword evidence="1" id="KW-0934">Plastid</keyword>
<dbReference type="Pfam" id="PF02597">
    <property type="entry name" value="ThiS"/>
    <property type="match status" value="1"/>
</dbReference>
<dbReference type="EMBL" id="LT622873">
    <property type="protein sequence ID" value="SCW23482.1"/>
    <property type="molecule type" value="Genomic_DNA"/>
</dbReference>
<dbReference type="NCBIfam" id="TIGR01683">
    <property type="entry name" value="thiS"/>
    <property type="match status" value="1"/>
</dbReference>
<dbReference type="PANTHER" id="PTHR34472:SF1">
    <property type="entry name" value="SULFUR CARRIER PROTEIN THIS"/>
    <property type="match status" value="1"/>
</dbReference>
<dbReference type="Gene3D" id="3.10.20.30">
    <property type="match status" value="1"/>
</dbReference>
<dbReference type="CDD" id="cd00565">
    <property type="entry name" value="Ubl_ThiS"/>
    <property type="match status" value="1"/>
</dbReference>
<dbReference type="InterPro" id="IPR016155">
    <property type="entry name" value="Mopterin_synth/thiamin_S_b"/>
</dbReference>
<dbReference type="RefSeq" id="YP_009315027.1">
    <property type="nucleotide sequence ID" value="NC_031664.1"/>
</dbReference>
<evidence type="ECO:0000313" key="1">
    <source>
        <dbReference type="EMBL" id="SCW23482.1"/>
    </source>
</evidence>
<dbReference type="InterPro" id="IPR003749">
    <property type="entry name" value="ThiS/MoaD-like"/>
</dbReference>
<name>A0A1G4NXV2_9FLOR</name>
<accession>A0A1G4NXV2</accession>
<keyword evidence="1" id="KW-0150">Chloroplast</keyword>
<protein>
    <submittedName>
        <fullName evidence="1">Thiamin biosynthesis protein S</fullName>
    </submittedName>
</protein>
<dbReference type="AlphaFoldDB" id="A0A1G4NXV2"/>
<geneLocation type="chloroplast" evidence="1"/>
<organism evidence="1">
    <name type="scientific">Scinaia undulata</name>
    <dbReference type="NCBI Taxonomy" id="1884664"/>
    <lineage>
        <taxon>Eukaryota</taxon>
        <taxon>Rhodophyta</taxon>
        <taxon>Florideophyceae</taxon>
        <taxon>Nemaliophycidae</taxon>
        <taxon>Nemaliales</taxon>
        <taxon>Scinaiaceae</taxon>
        <taxon>Scinaia</taxon>
    </lineage>
</organism>
<dbReference type="SUPFAM" id="SSF54285">
    <property type="entry name" value="MoaD/ThiS"/>
    <property type="match status" value="1"/>
</dbReference>
<dbReference type="PANTHER" id="PTHR34472">
    <property type="entry name" value="SULFUR CARRIER PROTEIN THIS"/>
    <property type="match status" value="1"/>
</dbReference>
<sequence>MTDQYLVIQINGKPFCCESSMSIEELLSYLNISIELNLIEYNREILSSSQLHHTFIKSNDQLEIITVVGGG</sequence>
<dbReference type="InterPro" id="IPR010035">
    <property type="entry name" value="Thi_S"/>
</dbReference>
<gene>
    <name evidence="1" type="primary">thiS</name>
    <name evidence="1" type="ORF">J0081_226</name>
</gene>
<proteinExistence type="predicted"/>
<reference evidence="1" key="2">
    <citation type="submission" date="2016-10" db="EMBL/GenBank/DDBJ databases">
        <authorList>
            <person name="de Groot N.N."/>
        </authorList>
    </citation>
    <scope>NUCLEOTIDE SEQUENCE</scope>
    <source>
        <strain evidence="1">J.0081</strain>
    </source>
</reference>
<reference evidence="1" key="1">
    <citation type="submission" date="2016-10" db="EMBL/GenBank/DDBJ databases">
        <title>Chloroplast genomes as a tool to resolve red algal phylogenies: a case study in the Nemaliales.</title>
        <authorList>
            <person name="Costa J.F."/>
            <person name="Lin S.M."/>
            <person name="Macaya E.C."/>
            <person name="Fernandez-Garcia C."/>
            <person name="Verbruggen H."/>
        </authorList>
    </citation>
    <scope>NUCLEOTIDE SEQUENCE</scope>
    <source>
        <strain evidence="1">J.0081</strain>
    </source>
</reference>
<dbReference type="GeneID" id="30001188"/>